<dbReference type="AlphaFoldDB" id="A0A2M7UDI0"/>
<organism evidence="1 2">
    <name type="scientific">Candidatus Portnoybacteria bacterium CG_4_10_14_0_2_um_filter_43_36</name>
    <dbReference type="NCBI Taxonomy" id="1974798"/>
    <lineage>
        <taxon>Bacteria</taxon>
        <taxon>Candidatus Portnoyibacteriota</taxon>
    </lineage>
</organism>
<evidence type="ECO:0000313" key="2">
    <source>
        <dbReference type="Proteomes" id="UP000231688"/>
    </source>
</evidence>
<feature type="non-terminal residue" evidence="1">
    <location>
        <position position="98"/>
    </location>
</feature>
<gene>
    <name evidence="1" type="ORF">COY10_01730</name>
</gene>
<proteinExistence type="predicted"/>
<dbReference type="EMBL" id="PFOH01000047">
    <property type="protein sequence ID" value="PIZ69277.1"/>
    <property type="molecule type" value="Genomic_DNA"/>
</dbReference>
<reference evidence="2" key="1">
    <citation type="submission" date="2017-09" db="EMBL/GenBank/DDBJ databases">
        <title>Depth-based differentiation of microbial function through sediment-hosted aquifers and enrichment of novel symbionts in the deep terrestrial subsurface.</title>
        <authorList>
            <person name="Probst A.J."/>
            <person name="Ladd B."/>
            <person name="Jarett J.K."/>
            <person name="Geller-Mcgrath D.E."/>
            <person name="Sieber C.M.K."/>
            <person name="Emerson J.B."/>
            <person name="Anantharaman K."/>
            <person name="Thomas B.C."/>
            <person name="Malmstrom R."/>
            <person name="Stieglmeier M."/>
            <person name="Klingl A."/>
            <person name="Woyke T."/>
            <person name="Ryan C.M."/>
            <person name="Banfield J.F."/>
        </authorList>
    </citation>
    <scope>NUCLEOTIDE SEQUENCE [LARGE SCALE GENOMIC DNA]</scope>
</reference>
<sequence length="98" mass="10808">MKINHATTNLLAVVLLIFMLALGFFSVLGDSTTMDELAHIPAGYSYIVQKDMRLNPEHPPLLKDLAGLAVLIGSKITGTKINFPDQDASWQKNINAQW</sequence>
<accession>A0A2M7UDI0</accession>
<evidence type="ECO:0000313" key="1">
    <source>
        <dbReference type="EMBL" id="PIZ69277.1"/>
    </source>
</evidence>
<dbReference type="Proteomes" id="UP000231688">
    <property type="component" value="Unassembled WGS sequence"/>
</dbReference>
<protein>
    <submittedName>
        <fullName evidence="1">Uncharacterized protein</fullName>
    </submittedName>
</protein>
<name>A0A2M7UDI0_9BACT</name>
<comment type="caution">
    <text evidence="1">The sequence shown here is derived from an EMBL/GenBank/DDBJ whole genome shotgun (WGS) entry which is preliminary data.</text>
</comment>